<reference evidence="2" key="2">
    <citation type="submission" date="2023-06" db="EMBL/GenBank/DDBJ databases">
        <authorList>
            <consortium name="Lawrence Berkeley National Laboratory"/>
            <person name="Haridas S."/>
            <person name="Hensen N."/>
            <person name="Bonometti L."/>
            <person name="Westerberg I."/>
            <person name="Brannstrom I.O."/>
            <person name="Guillou S."/>
            <person name="Cros-Aarteil S."/>
            <person name="Calhoun S."/>
            <person name="Kuo A."/>
            <person name="Mondo S."/>
            <person name="Pangilinan J."/>
            <person name="Riley R."/>
            <person name="Labutti K."/>
            <person name="Andreopoulos B."/>
            <person name="Lipzen A."/>
            <person name="Chen C."/>
            <person name="Yanf M."/>
            <person name="Daum C."/>
            <person name="Ng V."/>
            <person name="Clum A."/>
            <person name="Steindorff A."/>
            <person name="Ohm R."/>
            <person name="Martin F."/>
            <person name="Silar P."/>
            <person name="Natvig D."/>
            <person name="Lalanne C."/>
            <person name="Gautier V."/>
            <person name="Ament-Velasquez S.L."/>
            <person name="Kruys A."/>
            <person name="Hutchinson M.I."/>
            <person name="Powell A.J."/>
            <person name="Barry K."/>
            <person name="Miller A.N."/>
            <person name="Grigoriev I.V."/>
            <person name="Debuchy R."/>
            <person name="Gladieux P."/>
            <person name="Thoren M.H."/>
            <person name="Johannesson H."/>
        </authorList>
    </citation>
    <scope>NUCLEOTIDE SEQUENCE</scope>
    <source>
        <strain evidence="2">CBS 168.71</strain>
    </source>
</reference>
<comment type="caution">
    <text evidence="2">The sequence shown here is derived from an EMBL/GenBank/DDBJ whole genome shotgun (WGS) entry which is preliminary data.</text>
</comment>
<feature type="region of interest" description="Disordered" evidence="1">
    <location>
        <begin position="249"/>
        <end position="278"/>
    </location>
</feature>
<dbReference type="EMBL" id="JAUEPN010000002">
    <property type="protein sequence ID" value="KAK3298218.1"/>
    <property type="molecule type" value="Genomic_DNA"/>
</dbReference>
<dbReference type="RefSeq" id="XP_062661732.1">
    <property type="nucleotide sequence ID" value="XM_062807885.1"/>
</dbReference>
<reference evidence="2" key="1">
    <citation type="journal article" date="2023" name="Mol. Phylogenet. Evol.">
        <title>Genome-scale phylogeny and comparative genomics of the fungal order Sordariales.</title>
        <authorList>
            <person name="Hensen N."/>
            <person name="Bonometti L."/>
            <person name="Westerberg I."/>
            <person name="Brannstrom I.O."/>
            <person name="Guillou S."/>
            <person name="Cros-Aarteil S."/>
            <person name="Calhoun S."/>
            <person name="Haridas S."/>
            <person name="Kuo A."/>
            <person name="Mondo S."/>
            <person name="Pangilinan J."/>
            <person name="Riley R."/>
            <person name="LaButti K."/>
            <person name="Andreopoulos B."/>
            <person name="Lipzen A."/>
            <person name="Chen C."/>
            <person name="Yan M."/>
            <person name="Daum C."/>
            <person name="Ng V."/>
            <person name="Clum A."/>
            <person name="Steindorff A."/>
            <person name="Ohm R.A."/>
            <person name="Martin F."/>
            <person name="Silar P."/>
            <person name="Natvig D.O."/>
            <person name="Lalanne C."/>
            <person name="Gautier V."/>
            <person name="Ament-Velasquez S.L."/>
            <person name="Kruys A."/>
            <person name="Hutchinson M.I."/>
            <person name="Powell A.J."/>
            <person name="Barry K."/>
            <person name="Miller A.N."/>
            <person name="Grigoriev I.V."/>
            <person name="Debuchy R."/>
            <person name="Gladieux P."/>
            <person name="Hiltunen Thoren M."/>
            <person name="Johannesson H."/>
        </authorList>
    </citation>
    <scope>NUCLEOTIDE SEQUENCE</scope>
    <source>
        <strain evidence="2">CBS 168.71</strain>
    </source>
</reference>
<feature type="region of interest" description="Disordered" evidence="1">
    <location>
        <begin position="514"/>
        <end position="536"/>
    </location>
</feature>
<keyword evidence="3" id="KW-1185">Reference proteome</keyword>
<protein>
    <submittedName>
        <fullName evidence="2">Uncharacterized protein</fullName>
    </submittedName>
</protein>
<gene>
    <name evidence="2" type="ORF">B0H64DRAFT_471544</name>
</gene>
<evidence type="ECO:0000313" key="3">
    <source>
        <dbReference type="Proteomes" id="UP001278766"/>
    </source>
</evidence>
<dbReference type="Proteomes" id="UP001278766">
    <property type="component" value="Unassembled WGS sequence"/>
</dbReference>
<sequence>MPDNGSASGSALGVRVMAHAPMLLNPWMLMVWFTNIAHGEFSFRGPPSAGFKLFAKGVQGDRGAVVPLTLLLLSTTAAVLEVLFAGAPACEEARVTVRSVVSLHVDGKEVQADTVSSSHEVELSLKGAVAASSQLVEVPAEVADGADTVSLQDVVSMAWVDCVVSPVQVVSRGTLAVLLWDGARGDGTVSPEVQLVEAVSLPEELDGECVPAVIPSRALVDWPAVPNAVRDTSTGLVPVGPTLTTVELGSGKGARLDRTDDEAGDPVPVLGDDVKPTVPPLPVGEGVLEFDSGNGMLPVETAGTLPVPRTPELKGTEVPIHEDCAVTPLATVWFVRGYGAGELLETAGAVETPVPDPAMDDVLVVFGNGNGARLEPVTRLVGVVRLPPVGEPKVLEFEGGKGAEAEEVPEDPINVSVTEDERGVLEDLLPPVTGLELPKGEGTRVALETSDDVSPVSLTVGPAVGPLASEELLGENGGVCIDVCELPGGHCTLVPTEAAPVDLGRLVELENGNGAEFDPVPGTRVPDAGTPVPLPGTEVGLVPVGPT</sequence>
<proteinExistence type="predicted"/>
<organism evidence="2 3">
    <name type="scientific">Chaetomium fimeti</name>
    <dbReference type="NCBI Taxonomy" id="1854472"/>
    <lineage>
        <taxon>Eukaryota</taxon>
        <taxon>Fungi</taxon>
        <taxon>Dikarya</taxon>
        <taxon>Ascomycota</taxon>
        <taxon>Pezizomycotina</taxon>
        <taxon>Sordariomycetes</taxon>
        <taxon>Sordariomycetidae</taxon>
        <taxon>Sordariales</taxon>
        <taxon>Chaetomiaceae</taxon>
        <taxon>Chaetomium</taxon>
    </lineage>
</organism>
<evidence type="ECO:0000256" key="1">
    <source>
        <dbReference type="SAM" id="MobiDB-lite"/>
    </source>
</evidence>
<name>A0AAE0LUQ6_9PEZI</name>
<dbReference type="GeneID" id="87844833"/>
<accession>A0AAE0LUQ6</accession>
<evidence type="ECO:0000313" key="2">
    <source>
        <dbReference type="EMBL" id="KAK3298218.1"/>
    </source>
</evidence>
<dbReference type="AlphaFoldDB" id="A0AAE0LUQ6"/>